<protein>
    <submittedName>
        <fullName evidence="1">Uncharacterized protein</fullName>
    </submittedName>
</protein>
<accession>A0A3M6T4I1</accession>
<sequence>MSRVGLFFYKGRAKSKKSPRPLLLHEFGSHLELVPSSLRKSRHLNLIPESLSGNTTLAEKLKPKQLCNSVSTTLTILNLRGNDISDLGAASLAEAIPGNRTLTNLNLGSVYNHIENSRADSLSTDNIIVKITTSTNLGLGDNMIDNSGVVTLIDALSMNILLNLNLSGVTFNYSHVLPHVQSRLSVTRYQGNDGCADRDDGDEIFDE</sequence>
<dbReference type="InterPro" id="IPR032675">
    <property type="entry name" value="LRR_dom_sf"/>
</dbReference>
<evidence type="ECO:0000313" key="1">
    <source>
        <dbReference type="EMBL" id="RMX35642.1"/>
    </source>
</evidence>
<dbReference type="AlphaFoldDB" id="A0A3M6T4I1"/>
<evidence type="ECO:0000313" key="2">
    <source>
        <dbReference type="Proteomes" id="UP000275408"/>
    </source>
</evidence>
<name>A0A3M6T4I1_POCDA</name>
<proteinExistence type="predicted"/>
<dbReference type="SMART" id="SM00368">
    <property type="entry name" value="LRR_RI"/>
    <property type="match status" value="1"/>
</dbReference>
<reference evidence="1 2" key="1">
    <citation type="journal article" date="2018" name="Sci. Rep.">
        <title>Comparative analysis of the Pocillopora damicornis genome highlights role of immune system in coral evolution.</title>
        <authorList>
            <person name="Cunning R."/>
            <person name="Bay R.A."/>
            <person name="Gillette P."/>
            <person name="Baker A.C."/>
            <person name="Traylor-Knowles N."/>
        </authorList>
    </citation>
    <scope>NUCLEOTIDE SEQUENCE [LARGE SCALE GENOMIC DNA]</scope>
    <source>
        <strain evidence="1">RSMAS</strain>
        <tissue evidence="1">Whole animal</tissue>
    </source>
</reference>
<dbReference type="EMBL" id="RCHS01004353">
    <property type="protein sequence ID" value="RMX35642.1"/>
    <property type="molecule type" value="Genomic_DNA"/>
</dbReference>
<organism evidence="1 2">
    <name type="scientific">Pocillopora damicornis</name>
    <name type="common">Cauliflower coral</name>
    <name type="synonym">Millepora damicornis</name>
    <dbReference type="NCBI Taxonomy" id="46731"/>
    <lineage>
        <taxon>Eukaryota</taxon>
        <taxon>Metazoa</taxon>
        <taxon>Cnidaria</taxon>
        <taxon>Anthozoa</taxon>
        <taxon>Hexacorallia</taxon>
        <taxon>Scleractinia</taxon>
        <taxon>Astrocoeniina</taxon>
        <taxon>Pocilloporidae</taxon>
        <taxon>Pocillopora</taxon>
    </lineage>
</organism>
<dbReference type="InterPro" id="IPR001611">
    <property type="entry name" value="Leu-rich_rpt"/>
</dbReference>
<dbReference type="Gene3D" id="3.80.10.10">
    <property type="entry name" value="Ribonuclease Inhibitor"/>
    <property type="match status" value="1"/>
</dbReference>
<dbReference type="SUPFAM" id="SSF52047">
    <property type="entry name" value="RNI-like"/>
    <property type="match status" value="1"/>
</dbReference>
<dbReference type="Proteomes" id="UP000275408">
    <property type="component" value="Unassembled WGS sequence"/>
</dbReference>
<dbReference type="OrthoDB" id="120976at2759"/>
<comment type="caution">
    <text evidence="1">The sequence shown here is derived from an EMBL/GenBank/DDBJ whole genome shotgun (WGS) entry which is preliminary data.</text>
</comment>
<gene>
    <name evidence="1" type="ORF">pdam_00023356</name>
</gene>
<keyword evidence="2" id="KW-1185">Reference proteome</keyword>
<dbReference type="Pfam" id="PF13516">
    <property type="entry name" value="LRR_6"/>
    <property type="match status" value="1"/>
</dbReference>